<accession>A0ACB9JBH7</accession>
<dbReference type="EMBL" id="CM042021">
    <property type="protein sequence ID" value="KAI3817534.1"/>
    <property type="molecule type" value="Genomic_DNA"/>
</dbReference>
<organism evidence="1 2">
    <name type="scientific">Smallanthus sonchifolius</name>
    <dbReference type="NCBI Taxonomy" id="185202"/>
    <lineage>
        <taxon>Eukaryota</taxon>
        <taxon>Viridiplantae</taxon>
        <taxon>Streptophyta</taxon>
        <taxon>Embryophyta</taxon>
        <taxon>Tracheophyta</taxon>
        <taxon>Spermatophyta</taxon>
        <taxon>Magnoliopsida</taxon>
        <taxon>eudicotyledons</taxon>
        <taxon>Gunneridae</taxon>
        <taxon>Pentapetalae</taxon>
        <taxon>asterids</taxon>
        <taxon>campanulids</taxon>
        <taxon>Asterales</taxon>
        <taxon>Asteraceae</taxon>
        <taxon>Asteroideae</taxon>
        <taxon>Heliantheae alliance</taxon>
        <taxon>Millerieae</taxon>
        <taxon>Smallanthus</taxon>
    </lineage>
</organism>
<name>A0ACB9JBH7_9ASTR</name>
<reference evidence="1 2" key="2">
    <citation type="journal article" date="2022" name="Mol. Ecol. Resour.">
        <title>The genomes of chicory, endive, great burdock and yacon provide insights into Asteraceae paleo-polyploidization history and plant inulin production.</title>
        <authorList>
            <person name="Fan W."/>
            <person name="Wang S."/>
            <person name="Wang H."/>
            <person name="Wang A."/>
            <person name="Jiang F."/>
            <person name="Liu H."/>
            <person name="Zhao H."/>
            <person name="Xu D."/>
            <person name="Zhang Y."/>
        </authorList>
    </citation>
    <scope>NUCLEOTIDE SEQUENCE [LARGE SCALE GENOMIC DNA]</scope>
    <source>
        <strain evidence="2">cv. Yunnan</strain>
        <tissue evidence="1">Leaves</tissue>
    </source>
</reference>
<keyword evidence="2" id="KW-1185">Reference proteome</keyword>
<reference evidence="2" key="1">
    <citation type="journal article" date="2022" name="Mol. Ecol. Resour.">
        <title>The genomes of chicory, endive, great burdock and yacon provide insights into Asteraceae palaeo-polyploidization history and plant inulin production.</title>
        <authorList>
            <person name="Fan W."/>
            <person name="Wang S."/>
            <person name="Wang H."/>
            <person name="Wang A."/>
            <person name="Jiang F."/>
            <person name="Liu H."/>
            <person name="Zhao H."/>
            <person name="Xu D."/>
            <person name="Zhang Y."/>
        </authorList>
    </citation>
    <scope>NUCLEOTIDE SEQUENCE [LARGE SCALE GENOMIC DNA]</scope>
    <source>
        <strain evidence="2">cv. Yunnan</strain>
    </source>
</reference>
<proteinExistence type="predicted"/>
<comment type="caution">
    <text evidence="1">The sequence shown here is derived from an EMBL/GenBank/DDBJ whole genome shotgun (WGS) entry which is preliminary data.</text>
</comment>
<sequence>MKRKVIHTRYSHNQANSLRMKRSIETASVVMHIIIVLLMVGRSEGVPRNQIIGRSCTNQLEHDQAVFSSNFIQTTAIMGNRIRSSLFATASVGSAPDANYGLAQCYGDLSTNDCILCYDSAHYAISGCFPNTGGIIYQDGCFMRFQNYSFYEEYEGPGDTSICGNTTRKSSVFEDSARQAVSNAVRNALTDGGYFAREEVMRPGTVNESAYVLANCWMTLTANYCRACLEAASESILQCLPWSEGRAMWTGCFIRYSDTDFLNPKPVRSRNRGRMIAVIAAVVSAVVILVVSLLIALYIRRRRWLQQKRTGSNDAKKLAKILNDSSLNFKYSTIEKATSSWDDSNKLGEGGFGTVYKGVLPDGREIAVKRLFFNNKFRAADFYNEVNIISSVEHKNLVRLLGCSCSGPESFLVYEYLPNMSLDRFIFDAIKGKELNWEKRFEIIIGTTEGLVYLHENTKTRIIHRDIKAANILLDSRLRAKIADFGLARTFQGDMSHISTQIAGTLGYMAPEYLALGQLTEKADVYSYGILLLEVVTGIQNNGSKNSEYTDSLVAMSWRHFQQGTVEEILDPNLMFHTYPNHNFKKEAIKVVHVGLLCTQEAPTLRPSISMALKMLVKDDEPLPPPSNPPFIGDNDIIKLEDKIHRFHDNDDDLVSVATVSHSQFSPR</sequence>
<evidence type="ECO:0000313" key="1">
    <source>
        <dbReference type="EMBL" id="KAI3817534.1"/>
    </source>
</evidence>
<gene>
    <name evidence="1" type="ORF">L1987_11329</name>
</gene>
<dbReference type="Proteomes" id="UP001056120">
    <property type="component" value="Linkage Group LG04"/>
</dbReference>
<protein>
    <submittedName>
        <fullName evidence="1">Uncharacterized protein</fullName>
    </submittedName>
</protein>
<evidence type="ECO:0000313" key="2">
    <source>
        <dbReference type="Proteomes" id="UP001056120"/>
    </source>
</evidence>